<organism evidence="3">
    <name type="scientific">Aegilops tauschii</name>
    <name type="common">Tausch's goatgrass</name>
    <name type="synonym">Aegilops squarrosa</name>
    <dbReference type="NCBI Taxonomy" id="37682"/>
    <lineage>
        <taxon>Eukaryota</taxon>
        <taxon>Viridiplantae</taxon>
        <taxon>Streptophyta</taxon>
        <taxon>Embryophyta</taxon>
        <taxon>Tracheophyta</taxon>
        <taxon>Spermatophyta</taxon>
        <taxon>Magnoliopsida</taxon>
        <taxon>Liliopsida</taxon>
        <taxon>Poales</taxon>
        <taxon>Poaceae</taxon>
        <taxon>BOP clade</taxon>
        <taxon>Pooideae</taxon>
        <taxon>Triticodae</taxon>
        <taxon>Triticeae</taxon>
        <taxon>Triticinae</taxon>
        <taxon>Aegilops</taxon>
    </lineage>
</organism>
<evidence type="ECO:0000313" key="3">
    <source>
        <dbReference type="EnsemblPlants" id="EMT09963"/>
    </source>
</evidence>
<sequence length="123" mass="13221">MDHFLRFLARNPSITAFVLIVSTCLLDAALCSGDDATSRLSAALALAGGHVRGKKQSTAVVSSVAASRPQNIIIKRHTSTAATPTAGDLFSSGRFFAGVGTTSKHKEEEEEDREQEREEEEDE</sequence>
<evidence type="ECO:0000256" key="1">
    <source>
        <dbReference type="SAM" id="MobiDB-lite"/>
    </source>
</evidence>
<feature type="chain" id="PRO_5014583993" evidence="2">
    <location>
        <begin position="34"/>
        <end position="123"/>
    </location>
</feature>
<name>M8C4A3_AEGTA</name>
<protein>
    <submittedName>
        <fullName evidence="3">Uncharacterized protein</fullName>
    </submittedName>
</protein>
<proteinExistence type="predicted"/>
<keyword evidence="2" id="KW-0732">Signal</keyword>
<feature type="signal peptide" evidence="2">
    <location>
        <begin position="1"/>
        <end position="33"/>
    </location>
</feature>
<dbReference type="EnsemblPlants" id="EMT09963">
    <property type="protein sequence ID" value="EMT09963"/>
    <property type="gene ID" value="F775_08538"/>
</dbReference>
<feature type="compositionally biased region" description="Acidic residues" evidence="1">
    <location>
        <begin position="108"/>
        <end position="123"/>
    </location>
</feature>
<reference evidence="3" key="1">
    <citation type="submission" date="2015-06" db="UniProtKB">
        <authorList>
            <consortium name="EnsemblPlants"/>
        </authorList>
    </citation>
    <scope>IDENTIFICATION</scope>
</reference>
<accession>M8C4A3</accession>
<evidence type="ECO:0000256" key="2">
    <source>
        <dbReference type="SAM" id="SignalP"/>
    </source>
</evidence>
<dbReference type="AlphaFoldDB" id="M8C4A3"/>
<feature type="region of interest" description="Disordered" evidence="1">
    <location>
        <begin position="99"/>
        <end position="123"/>
    </location>
</feature>